<evidence type="ECO:0000259" key="7">
    <source>
        <dbReference type="Pfam" id="PF04545"/>
    </source>
</evidence>
<dbReference type="InterPro" id="IPR007630">
    <property type="entry name" value="RNA_pol_sigma70_r4"/>
</dbReference>
<keyword evidence="2" id="KW-0805">Transcription regulation</keyword>
<accession>A0ABP7IPP9</accession>
<keyword evidence="5" id="KW-0804">Transcription</keyword>
<dbReference type="EMBL" id="BAABAH010000009">
    <property type="protein sequence ID" value="GAA3823360.1"/>
    <property type="molecule type" value="Genomic_DNA"/>
</dbReference>
<evidence type="ECO:0000256" key="3">
    <source>
        <dbReference type="ARBA" id="ARBA00023082"/>
    </source>
</evidence>
<dbReference type="Pfam" id="PF04545">
    <property type="entry name" value="Sigma70_r4"/>
    <property type="match status" value="1"/>
</dbReference>
<dbReference type="InterPro" id="IPR014284">
    <property type="entry name" value="RNA_pol_sigma-70_dom"/>
</dbReference>
<dbReference type="Gene3D" id="1.10.1740.10">
    <property type="match status" value="1"/>
</dbReference>
<dbReference type="NCBIfam" id="TIGR02937">
    <property type="entry name" value="sigma70-ECF"/>
    <property type="match status" value="1"/>
</dbReference>
<dbReference type="Proteomes" id="UP001501821">
    <property type="component" value="Unassembled WGS sequence"/>
</dbReference>
<name>A0ABP7IPP9_9ACTN</name>
<reference evidence="9" key="1">
    <citation type="journal article" date="2019" name="Int. J. Syst. Evol. Microbiol.">
        <title>The Global Catalogue of Microorganisms (GCM) 10K type strain sequencing project: providing services to taxonomists for standard genome sequencing and annotation.</title>
        <authorList>
            <consortium name="The Broad Institute Genomics Platform"/>
            <consortium name="The Broad Institute Genome Sequencing Center for Infectious Disease"/>
            <person name="Wu L."/>
            <person name="Ma J."/>
        </authorList>
    </citation>
    <scope>NUCLEOTIDE SEQUENCE [LARGE SCALE GENOMIC DNA]</scope>
    <source>
        <strain evidence="9">JCM 16953</strain>
    </source>
</reference>
<dbReference type="InterPro" id="IPR007627">
    <property type="entry name" value="RNA_pol_sigma70_r2"/>
</dbReference>
<keyword evidence="9" id="KW-1185">Reference proteome</keyword>
<comment type="similarity">
    <text evidence="1">Belongs to the sigma-70 factor family. ECF subfamily.</text>
</comment>
<evidence type="ECO:0000256" key="2">
    <source>
        <dbReference type="ARBA" id="ARBA00023015"/>
    </source>
</evidence>
<gene>
    <name evidence="8" type="ORF">GCM10022242_26060</name>
</gene>
<dbReference type="Gene3D" id="1.10.10.10">
    <property type="entry name" value="Winged helix-like DNA-binding domain superfamily/Winged helix DNA-binding domain"/>
    <property type="match status" value="1"/>
</dbReference>
<keyword evidence="3" id="KW-0731">Sigma factor</keyword>
<dbReference type="InterPro" id="IPR013325">
    <property type="entry name" value="RNA_pol_sigma_r2"/>
</dbReference>
<evidence type="ECO:0000313" key="9">
    <source>
        <dbReference type="Proteomes" id="UP001501821"/>
    </source>
</evidence>
<dbReference type="SUPFAM" id="SSF88946">
    <property type="entry name" value="Sigma2 domain of RNA polymerase sigma factors"/>
    <property type="match status" value="1"/>
</dbReference>
<proteinExistence type="inferred from homology"/>
<feature type="domain" description="RNA polymerase sigma-70 region 2" evidence="6">
    <location>
        <begin position="7"/>
        <end position="74"/>
    </location>
</feature>
<dbReference type="Pfam" id="PF04542">
    <property type="entry name" value="Sigma70_r2"/>
    <property type="match status" value="1"/>
</dbReference>
<evidence type="ECO:0000256" key="1">
    <source>
        <dbReference type="ARBA" id="ARBA00010641"/>
    </source>
</evidence>
<dbReference type="RefSeq" id="WP_344776083.1">
    <property type="nucleotide sequence ID" value="NZ_BAABAH010000009.1"/>
</dbReference>
<dbReference type="InterPro" id="IPR039425">
    <property type="entry name" value="RNA_pol_sigma-70-like"/>
</dbReference>
<dbReference type="PANTHER" id="PTHR43133">
    <property type="entry name" value="RNA POLYMERASE ECF-TYPE SIGMA FACTO"/>
    <property type="match status" value="1"/>
</dbReference>
<dbReference type="SUPFAM" id="SSF88659">
    <property type="entry name" value="Sigma3 and sigma4 domains of RNA polymerase sigma factors"/>
    <property type="match status" value="1"/>
</dbReference>
<dbReference type="CDD" id="cd06171">
    <property type="entry name" value="Sigma70_r4"/>
    <property type="match status" value="1"/>
</dbReference>
<sequence length="161" mass="18133">MRFEDVYREHVTPVWRYVRLRVPSDRDAEDVVSMVFEKALRSWDAYDADRGSVGGWVTGIARHTVVDWWRKQGRELPTDVVPDGAALDDPEGDALRSVGGDEVRRRLGMLSAREREVVALRFGSELTSEQIGAVLGISSGAARMLLHRAVGRLREVMADER</sequence>
<evidence type="ECO:0000256" key="4">
    <source>
        <dbReference type="ARBA" id="ARBA00023125"/>
    </source>
</evidence>
<evidence type="ECO:0000256" key="5">
    <source>
        <dbReference type="ARBA" id="ARBA00023163"/>
    </source>
</evidence>
<evidence type="ECO:0000259" key="6">
    <source>
        <dbReference type="Pfam" id="PF04542"/>
    </source>
</evidence>
<organism evidence="8 9">
    <name type="scientific">Nocardioides panacisoli</name>
    <dbReference type="NCBI Taxonomy" id="627624"/>
    <lineage>
        <taxon>Bacteria</taxon>
        <taxon>Bacillati</taxon>
        <taxon>Actinomycetota</taxon>
        <taxon>Actinomycetes</taxon>
        <taxon>Propionibacteriales</taxon>
        <taxon>Nocardioidaceae</taxon>
        <taxon>Nocardioides</taxon>
    </lineage>
</organism>
<dbReference type="PANTHER" id="PTHR43133:SF8">
    <property type="entry name" value="RNA POLYMERASE SIGMA FACTOR HI_1459-RELATED"/>
    <property type="match status" value="1"/>
</dbReference>
<comment type="caution">
    <text evidence="8">The sequence shown here is derived from an EMBL/GenBank/DDBJ whole genome shotgun (WGS) entry which is preliminary data.</text>
</comment>
<dbReference type="InterPro" id="IPR036388">
    <property type="entry name" value="WH-like_DNA-bd_sf"/>
</dbReference>
<dbReference type="InterPro" id="IPR013324">
    <property type="entry name" value="RNA_pol_sigma_r3/r4-like"/>
</dbReference>
<protein>
    <submittedName>
        <fullName evidence="8">Sigma-70 family RNA polymerase sigma factor</fullName>
    </submittedName>
</protein>
<feature type="domain" description="RNA polymerase sigma-70 region 4" evidence="7">
    <location>
        <begin position="107"/>
        <end position="155"/>
    </location>
</feature>
<keyword evidence="4" id="KW-0238">DNA-binding</keyword>
<evidence type="ECO:0000313" key="8">
    <source>
        <dbReference type="EMBL" id="GAA3823360.1"/>
    </source>
</evidence>